<keyword evidence="2" id="KW-0732">Signal</keyword>
<dbReference type="OrthoDB" id="128799at2"/>
<evidence type="ECO:0000256" key="1">
    <source>
        <dbReference type="ARBA" id="ARBA00022801"/>
    </source>
</evidence>
<dbReference type="AlphaFoldDB" id="A0A2N5CN07"/>
<dbReference type="PANTHER" id="PTHR42776">
    <property type="entry name" value="SERINE PEPTIDASE S9 FAMILY MEMBER"/>
    <property type="match status" value="1"/>
</dbReference>
<evidence type="ECO:0000313" key="6">
    <source>
        <dbReference type="Proteomes" id="UP000234483"/>
    </source>
</evidence>
<dbReference type="InterPro" id="IPR029058">
    <property type="entry name" value="AB_hydrolase_fold"/>
</dbReference>
<protein>
    <submittedName>
        <fullName evidence="5">S9 family peptidase</fullName>
    </submittedName>
</protein>
<reference evidence="5 6" key="1">
    <citation type="submission" date="2017-12" db="EMBL/GenBank/DDBJ databases">
        <title>The genome sequence of Caulobacter flavus CGMCC1 15093.</title>
        <authorList>
            <person name="Gao J."/>
            <person name="Mao X."/>
            <person name="Sun J."/>
        </authorList>
    </citation>
    <scope>NUCLEOTIDE SEQUENCE [LARGE SCALE GENOMIC DNA]</scope>
    <source>
        <strain evidence="5 6">CGMCC1 15093</strain>
    </source>
</reference>
<dbReference type="SUPFAM" id="SSF82171">
    <property type="entry name" value="DPP6 N-terminal domain-like"/>
    <property type="match status" value="1"/>
</dbReference>
<accession>A0A2N5CN07</accession>
<evidence type="ECO:0000313" key="4">
    <source>
        <dbReference type="EMBL" id="AYV46588.1"/>
    </source>
</evidence>
<evidence type="ECO:0000256" key="2">
    <source>
        <dbReference type="SAM" id="SignalP"/>
    </source>
</evidence>
<keyword evidence="1" id="KW-0378">Hydrolase</keyword>
<reference evidence="4 7" key="2">
    <citation type="submission" date="2018-01" db="EMBL/GenBank/DDBJ databases">
        <title>Complete genome sequence of Caulobacter flavus RHGG3.</title>
        <authorList>
            <person name="Yang E."/>
        </authorList>
    </citation>
    <scope>NUCLEOTIDE SEQUENCE [LARGE SCALE GENOMIC DNA]</scope>
    <source>
        <strain evidence="4 7">RHGG3</strain>
    </source>
</reference>
<feature type="signal peptide" evidence="2">
    <location>
        <begin position="1"/>
        <end position="42"/>
    </location>
</feature>
<evidence type="ECO:0000313" key="7">
    <source>
        <dbReference type="Proteomes" id="UP000281192"/>
    </source>
</evidence>
<dbReference type="Proteomes" id="UP000281192">
    <property type="component" value="Chromosome"/>
</dbReference>
<feature type="chain" id="PRO_5044577683" evidence="2">
    <location>
        <begin position="43"/>
        <end position="694"/>
    </location>
</feature>
<evidence type="ECO:0000259" key="3">
    <source>
        <dbReference type="Pfam" id="PF00326"/>
    </source>
</evidence>
<dbReference type="KEGG" id="cfh:C1707_10105"/>
<dbReference type="EMBL" id="PJRQ01000044">
    <property type="protein sequence ID" value="PLR07824.1"/>
    <property type="molecule type" value="Genomic_DNA"/>
</dbReference>
<keyword evidence="7" id="KW-1185">Reference proteome</keyword>
<dbReference type="SUPFAM" id="SSF53474">
    <property type="entry name" value="alpha/beta-Hydrolases"/>
    <property type="match status" value="1"/>
</dbReference>
<evidence type="ECO:0000313" key="5">
    <source>
        <dbReference type="EMBL" id="PLR07824.1"/>
    </source>
</evidence>
<feature type="domain" description="Peptidase S9 prolyl oligopeptidase catalytic" evidence="3">
    <location>
        <begin position="494"/>
        <end position="688"/>
    </location>
</feature>
<proteinExistence type="predicted"/>
<dbReference type="GO" id="GO:0006508">
    <property type="term" value="P:proteolysis"/>
    <property type="evidence" value="ECO:0007669"/>
    <property type="project" value="InterPro"/>
</dbReference>
<gene>
    <name evidence="4" type="ORF">C1707_10105</name>
    <name evidence="5" type="ORF">CFHF_21580</name>
</gene>
<organism evidence="5 6">
    <name type="scientific">Caulobacter flavus</name>
    <dbReference type="NCBI Taxonomy" id="1679497"/>
    <lineage>
        <taxon>Bacteria</taxon>
        <taxon>Pseudomonadati</taxon>
        <taxon>Pseudomonadota</taxon>
        <taxon>Alphaproteobacteria</taxon>
        <taxon>Caulobacterales</taxon>
        <taxon>Caulobacteraceae</taxon>
        <taxon>Caulobacter</taxon>
    </lineage>
</organism>
<dbReference type="Gene3D" id="3.40.50.1820">
    <property type="entry name" value="alpha/beta hydrolase"/>
    <property type="match status" value="1"/>
</dbReference>
<name>A0A2N5CN07_9CAUL</name>
<dbReference type="Proteomes" id="UP000234483">
    <property type="component" value="Unassembled WGS sequence"/>
</dbReference>
<dbReference type="GO" id="GO:0004252">
    <property type="term" value="F:serine-type endopeptidase activity"/>
    <property type="evidence" value="ECO:0007669"/>
    <property type="project" value="TreeGrafter"/>
</dbReference>
<dbReference type="InterPro" id="IPR001375">
    <property type="entry name" value="Peptidase_S9_cat"/>
</dbReference>
<dbReference type="PANTHER" id="PTHR42776:SF27">
    <property type="entry name" value="DIPEPTIDYL PEPTIDASE FAMILY MEMBER 6"/>
    <property type="match status" value="1"/>
</dbReference>
<dbReference type="EMBL" id="CP026100">
    <property type="protein sequence ID" value="AYV46588.1"/>
    <property type="molecule type" value="Genomic_DNA"/>
</dbReference>
<sequence>MSCARSCRFGGILLLSKRLKISTMAALLAATALSVGAAPALAAPMPVPADAPSAKDLTRYALISNVAISRDGKHIAALTSGDGAKINISVWRTDALDKPPTIIGSTSMVFKGVSFVKNDRLRVTAMQPLTNGSWKGHVQKVYFTDLDGKTWNSPLADTGAAKTDSEAVERALANPLVVDNLPNDPKNVLVVDQRRGGEGDVYKVNVYTNSAERIDRMAGRYGGFVTDAKGDIRGRTDVGYEDGKAYFVQQIKNAKTGVWEDHFRSYARDRNFTNLEGFSTDPNIAYVSMVKTNGKRGVYVYDIAAKQVLEPLFEHKLFDASGILLDDSGELIGVPYDDARGSIYWVDETLAARFKSARTALGVKTEPLSWTDPDTDQKTRFNVSTDFDISVVSASADRGTIVIEKSGPKLPAEYYLLDKTGKLTLLGGSRPWIKTATLGQTKLVQYTARDGLPVPGFLTTPPASFGEGPHPTIILPHGGPWARDHLGWDVAGWVQYFASRGYVVLQPQYRGSMGWGEKLWRAGDREWGGKMQDDKDDGAKWLIDQKLADPARIAMFGYSYGGYAALAATIRPNGLYQCAVSGAGGSLSDMRKATGNSRILRERQAPSVGGLDAIQNAGEAKIPVFLYHGDRDTNVDIKDSLRFINGLKNAGKPYKWLEIKDMGHGYATMTPEMMETQLVEIDKFFQNECKPGGL</sequence>
<dbReference type="Pfam" id="PF00326">
    <property type="entry name" value="Peptidase_S9"/>
    <property type="match status" value="1"/>
</dbReference>